<accession>A0A6I3S3H3</accession>
<dbReference type="EC" id="3.1.11.6" evidence="6"/>
<gene>
    <name evidence="6" type="primary">xseB</name>
    <name evidence="7" type="ORF">GMD42_11735</name>
</gene>
<keyword evidence="4 6" id="KW-0378">Hydrolase</keyword>
<evidence type="ECO:0000256" key="5">
    <source>
        <dbReference type="ARBA" id="ARBA00022839"/>
    </source>
</evidence>
<evidence type="ECO:0000313" key="7">
    <source>
        <dbReference type="EMBL" id="MTU44259.1"/>
    </source>
</evidence>
<dbReference type="PANTHER" id="PTHR34137:SF1">
    <property type="entry name" value="EXODEOXYRIBONUCLEASE 7 SMALL SUBUNIT"/>
    <property type="match status" value="1"/>
</dbReference>
<comment type="similarity">
    <text evidence="1 6">Belongs to the XseB family.</text>
</comment>
<reference evidence="7 8" key="1">
    <citation type="journal article" date="2019" name="Nat. Med.">
        <title>A library of human gut bacterial isolates paired with longitudinal multiomics data enables mechanistic microbiome research.</title>
        <authorList>
            <person name="Poyet M."/>
            <person name="Groussin M."/>
            <person name="Gibbons S.M."/>
            <person name="Avila-Pacheco J."/>
            <person name="Jiang X."/>
            <person name="Kearney S.M."/>
            <person name="Perrotta A.R."/>
            <person name="Berdy B."/>
            <person name="Zhao S."/>
            <person name="Lieberman T.D."/>
            <person name="Swanson P.K."/>
            <person name="Smith M."/>
            <person name="Roesemann S."/>
            <person name="Alexander J.E."/>
            <person name="Rich S.A."/>
            <person name="Livny J."/>
            <person name="Vlamakis H."/>
            <person name="Clish C."/>
            <person name="Bullock K."/>
            <person name="Deik A."/>
            <person name="Scott J."/>
            <person name="Pierce K.A."/>
            <person name="Xavier R.J."/>
            <person name="Alm E.J."/>
        </authorList>
    </citation>
    <scope>NUCLEOTIDE SEQUENCE [LARGE SCALE GENOMIC DNA]</scope>
    <source>
        <strain evidence="7 8">BIOML-A2</strain>
    </source>
</reference>
<evidence type="ECO:0000313" key="8">
    <source>
        <dbReference type="Proteomes" id="UP000462362"/>
    </source>
</evidence>
<dbReference type="GO" id="GO:0009318">
    <property type="term" value="C:exodeoxyribonuclease VII complex"/>
    <property type="evidence" value="ECO:0007669"/>
    <property type="project" value="UniProtKB-UniRule"/>
</dbReference>
<keyword evidence="3 6" id="KW-0540">Nuclease</keyword>
<dbReference type="NCBIfam" id="NF002139">
    <property type="entry name" value="PRK00977.1-3"/>
    <property type="match status" value="1"/>
</dbReference>
<dbReference type="GO" id="GO:0006308">
    <property type="term" value="P:DNA catabolic process"/>
    <property type="evidence" value="ECO:0007669"/>
    <property type="project" value="UniProtKB-UniRule"/>
</dbReference>
<comment type="subcellular location">
    <subcellularLocation>
        <location evidence="6">Cytoplasm</location>
    </subcellularLocation>
</comment>
<dbReference type="PANTHER" id="PTHR34137">
    <property type="entry name" value="EXODEOXYRIBONUCLEASE 7 SMALL SUBUNIT"/>
    <property type="match status" value="1"/>
</dbReference>
<comment type="catalytic activity">
    <reaction evidence="6">
        <text>Exonucleolytic cleavage in either 5'- to 3'- or 3'- to 5'-direction to yield nucleoside 5'-phosphates.</text>
        <dbReference type="EC" id="3.1.11.6"/>
    </reaction>
</comment>
<sequence length="96" mass="10993">MGEKAPEISSLSFEEALKELEALSQRLSQGGLPLEESVEAYARGSELRKHCNDLLKRAEDRVRELDQKFGNQQDDDEPEETSVSRRSRRNDDDIPF</sequence>
<dbReference type="Gene3D" id="1.10.287.1040">
    <property type="entry name" value="Exonuclease VII, small subunit"/>
    <property type="match status" value="1"/>
</dbReference>
<dbReference type="AlphaFoldDB" id="A0A6I3S3H3"/>
<keyword evidence="5 6" id="KW-0269">Exonuclease</keyword>
<dbReference type="Pfam" id="PF02609">
    <property type="entry name" value="Exonuc_VII_S"/>
    <property type="match status" value="1"/>
</dbReference>
<comment type="caution">
    <text evidence="7">The sequence shown here is derived from an EMBL/GenBank/DDBJ whole genome shotgun (WGS) entry which is preliminary data.</text>
</comment>
<dbReference type="Proteomes" id="UP000462362">
    <property type="component" value="Unassembled WGS sequence"/>
</dbReference>
<dbReference type="SUPFAM" id="SSF116842">
    <property type="entry name" value="XseB-like"/>
    <property type="match status" value="1"/>
</dbReference>
<dbReference type="HAMAP" id="MF_00337">
    <property type="entry name" value="Exonuc_7_S"/>
    <property type="match status" value="1"/>
</dbReference>
<keyword evidence="2 6" id="KW-0963">Cytoplasm</keyword>
<evidence type="ECO:0000256" key="4">
    <source>
        <dbReference type="ARBA" id="ARBA00022801"/>
    </source>
</evidence>
<evidence type="ECO:0000256" key="2">
    <source>
        <dbReference type="ARBA" id="ARBA00022490"/>
    </source>
</evidence>
<dbReference type="InterPro" id="IPR003761">
    <property type="entry name" value="Exonuc_VII_S"/>
</dbReference>
<dbReference type="GO" id="GO:0008855">
    <property type="term" value="F:exodeoxyribonuclease VII activity"/>
    <property type="evidence" value="ECO:0007669"/>
    <property type="project" value="UniProtKB-UniRule"/>
</dbReference>
<dbReference type="RefSeq" id="WP_021867550.1">
    <property type="nucleotide sequence ID" value="NZ_CAUABC010000019.1"/>
</dbReference>
<comment type="function">
    <text evidence="6">Bidirectionally degrades single-stranded DNA into large acid-insoluble oligonucleotides, which are then degraded further into small acid-soluble oligonucleotides.</text>
</comment>
<evidence type="ECO:0000256" key="1">
    <source>
        <dbReference type="ARBA" id="ARBA00009998"/>
    </source>
</evidence>
<protein>
    <recommendedName>
        <fullName evidence="6">Exodeoxyribonuclease 7 small subunit</fullName>
        <ecNumber evidence="6">3.1.11.6</ecNumber>
    </recommendedName>
    <alternativeName>
        <fullName evidence="6">Exodeoxyribonuclease VII small subunit</fullName>
        <shortName evidence="6">Exonuclease VII small subunit</shortName>
    </alternativeName>
</protein>
<dbReference type="InterPro" id="IPR037004">
    <property type="entry name" value="Exonuc_VII_ssu_sf"/>
</dbReference>
<evidence type="ECO:0000256" key="6">
    <source>
        <dbReference type="HAMAP-Rule" id="MF_00337"/>
    </source>
</evidence>
<name>A0A6I3S3H3_9BURK</name>
<dbReference type="EMBL" id="WNCL01000056">
    <property type="protein sequence ID" value="MTU44259.1"/>
    <property type="molecule type" value="Genomic_DNA"/>
</dbReference>
<comment type="subunit">
    <text evidence="6">Heterooligomer composed of large and small subunits.</text>
</comment>
<dbReference type="GO" id="GO:0005829">
    <property type="term" value="C:cytosol"/>
    <property type="evidence" value="ECO:0007669"/>
    <property type="project" value="TreeGrafter"/>
</dbReference>
<organism evidence="7 8">
    <name type="scientific">Parasutterella excrementihominis</name>
    <dbReference type="NCBI Taxonomy" id="487175"/>
    <lineage>
        <taxon>Bacteria</taxon>
        <taxon>Pseudomonadati</taxon>
        <taxon>Pseudomonadota</taxon>
        <taxon>Betaproteobacteria</taxon>
        <taxon>Burkholderiales</taxon>
        <taxon>Sutterellaceae</taxon>
        <taxon>Parasutterella</taxon>
    </lineage>
</organism>
<proteinExistence type="inferred from homology"/>
<dbReference type="NCBIfam" id="TIGR01280">
    <property type="entry name" value="xseB"/>
    <property type="match status" value="1"/>
</dbReference>
<evidence type="ECO:0000256" key="3">
    <source>
        <dbReference type="ARBA" id="ARBA00022722"/>
    </source>
</evidence>